<keyword evidence="3" id="KW-0479">Metal-binding</keyword>
<dbReference type="Pfam" id="PF05681">
    <property type="entry name" value="Fumerase"/>
    <property type="match status" value="1"/>
</dbReference>
<organism evidence="8 9">
    <name type="scientific">Halonatronomonas betaini</name>
    <dbReference type="NCBI Taxonomy" id="2778430"/>
    <lineage>
        <taxon>Bacteria</taxon>
        <taxon>Bacillati</taxon>
        <taxon>Bacillota</taxon>
        <taxon>Clostridia</taxon>
        <taxon>Halanaerobiales</taxon>
        <taxon>Halarsenatibacteraceae</taxon>
        <taxon>Halonatronomonas</taxon>
    </lineage>
</organism>
<evidence type="ECO:0000256" key="3">
    <source>
        <dbReference type="ARBA" id="ARBA00022723"/>
    </source>
</evidence>
<gene>
    <name evidence="8" type="ORF">I0Q91_06915</name>
</gene>
<dbReference type="RefSeq" id="WP_270453712.1">
    <property type="nucleotide sequence ID" value="NZ_JADPIE010000003.1"/>
</dbReference>
<proteinExistence type="inferred from homology"/>
<dbReference type="PANTHER" id="PTHR30389:SF17">
    <property type="entry name" value="L(+)-TARTRATE DEHYDRATASE SUBUNIT ALPHA-RELATED"/>
    <property type="match status" value="1"/>
</dbReference>
<evidence type="ECO:0000313" key="9">
    <source>
        <dbReference type="Proteomes" id="UP000621436"/>
    </source>
</evidence>
<keyword evidence="4" id="KW-0408">Iron</keyword>
<evidence type="ECO:0000256" key="6">
    <source>
        <dbReference type="ARBA" id="ARBA00023239"/>
    </source>
</evidence>
<dbReference type="PANTHER" id="PTHR30389">
    <property type="entry name" value="FUMARATE HYDRATASE-RELATED"/>
    <property type="match status" value="1"/>
</dbReference>
<dbReference type="Proteomes" id="UP000621436">
    <property type="component" value="Unassembled WGS sequence"/>
</dbReference>
<dbReference type="GO" id="GO:0051539">
    <property type="term" value="F:4 iron, 4 sulfur cluster binding"/>
    <property type="evidence" value="ECO:0007669"/>
    <property type="project" value="UniProtKB-KW"/>
</dbReference>
<evidence type="ECO:0000256" key="4">
    <source>
        <dbReference type="ARBA" id="ARBA00023004"/>
    </source>
</evidence>
<dbReference type="GO" id="GO:0004333">
    <property type="term" value="F:fumarate hydratase activity"/>
    <property type="evidence" value="ECO:0007669"/>
    <property type="project" value="UniProtKB-EC"/>
</dbReference>
<accession>A0A931AU31</accession>
<dbReference type="NCBIfam" id="NF004885">
    <property type="entry name" value="PRK06246.1"/>
    <property type="match status" value="1"/>
</dbReference>
<keyword evidence="5" id="KW-0411">Iron-sulfur</keyword>
<comment type="similarity">
    <text evidence="1">Belongs to the class-I fumarase family.</text>
</comment>
<reference evidence="8" key="1">
    <citation type="submission" date="2020-11" db="EMBL/GenBank/DDBJ databases">
        <title>Halonatronomonas betainensis gen. nov., sp. nov. a novel haloalkaliphilic representative of the family Halanaerobiacae capable of betaine degradation.</title>
        <authorList>
            <person name="Boltyanskaya Y."/>
            <person name="Kevbrin V."/>
            <person name="Detkova E."/>
            <person name="Grouzdev D.S."/>
            <person name="Koziaeva V."/>
            <person name="Zhilina T."/>
        </authorList>
    </citation>
    <scope>NUCLEOTIDE SEQUENCE</scope>
    <source>
        <strain evidence="8">Z-7014</strain>
    </source>
</reference>
<dbReference type="InterPro" id="IPR004646">
    <property type="entry name" value="Fe-S_hydro-lyase_TtdA-typ_cat"/>
</dbReference>
<comment type="caution">
    <text evidence="8">The sequence shown here is derived from an EMBL/GenBank/DDBJ whole genome shotgun (WGS) entry which is preliminary data.</text>
</comment>
<evidence type="ECO:0000313" key="8">
    <source>
        <dbReference type="EMBL" id="MBF8436800.1"/>
    </source>
</evidence>
<feature type="domain" description="Fe-S hydro-lyase tartrate dehydratase alpha-type catalytic" evidence="7">
    <location>
        <begin position="12"/>
        <end position="276"/>
    </location>
</feature>
<keyword evidence="6 8" id="KW-0456">Lyase</keyword>
<evidence type="ECO:0000256" key="2">
    <source>
        <dbReference type="ARBA" id="ARBA00022485"/>
    </source>
</evidence>
<evidence type="ECO:0000259" key="7">
    <source>
        <dbReference type="Pfam" id="PF05681"/>
    </source>
</evidence>
<sequence>MQLIKTKEIENEIASKVQEVNFELPEDVKNAISAAYDREKSEVGRKILKQILDNSEIARNERVPLCQDTGLVVVYAEIGQDLQFDGNLKDAINKGISRGYSDGYLRKSVVKDPLDRENTGTNTPAIIHYDFIEGDELKLDIATKGGGSENMSQIKMMKPTVSQDEIIDYIVQVVQESGANACPPLIVGVGIGGNFEKSALLAKRSLFERIDKRNPDPKLAVLEKNILERVNQLGIGPQGLGGNTTALGVNIKSYPCHIASMPVAVNLNCHSARHISLVFNKEGR</sequence>
<name>A0A931AU31_9FIRM</name>
<keyword evidence="2" id="KW-0004">4Fe-4S</keyword>
<dbReference type="GO" id="GO:0046872">
    <property type="term" value="F:metal ion binding"/>
    <property type="evidence" value="ECO:0007669"/>
    <property type="project" value="UniProtKB-KW"/>
</dbReference>
<evidence type="ECO:0000256" key="1">
    <source>
        <dbReference type="ARBA" id="ARBA00008876"/>
    </source>
</evidence>
<dbReference type="AlphaFoldDB" id="A0A931AU31"/>
<dbReference type="EC" id="4.2.1.2" evidence="8"/>
<evidence type="ECO:0000256" key="5">
    <source>
        <dbReference type="ARBA" id="ARBA00023014"/>
    </source>
</evidence>
<dbReference type="EMBL" id="JADPIE010000003">
    <property type="protein sequence ID" value="MBF8436800.1"/>
    <property type="molecule type" value="Genomic_DNA"/>
</dbReference>
<dbReference type="NCBIfam" id="TIGR00722">
    <property type="entry name" value="ttdA_fumA_fumB"/>
    <property type="match status" value="1"/>
</dbReference>
<protein>
    <submittedName>
        <fullName evidence="8">Fumarate hydratase</fullName>
        <ecNumber evidence="8">4.2.1.2</ecNumber>
    </submittedName>
</protein>
<keyword evidence="9" id="KW-1185">Reference proteome</keyword>
<dbReference type="InterPro" id="IPR051208">
    <property type="entry name" value="Class-I_Fumarase/Tartrate_DH"/>
</dbReference>